<gene>
    <name evidence="1" type="ORF">BT63DRAFT_10758</name>
</gene>
<keyword evidence="2" id="KW-1185">Reference proteome</keyword>
<protein>
    <submittedName>
        <fullName evidence="1">Uncharacterized protein</fullName>
    </submittedName>
</protein>
<sequence length="73" mass="8210">MLGKRGARLSSALATNASVPSFPMFLDLSSTTSTPTTYLYYYTTSPPYILHSLNISLGIWFPRCFVYLFPYLS</sequence>
<evidence type="ECO:0000313" key="2">
    <source>
        <dbReference type="Proteomes" id="UP000799302"/>
    </source>
</evidence>
<dbReference type="Proteomes" id="UP000799302">
    <property type="component" value="Unassembled WGS sequence"/>
</dbReference>
<dbReference type="EMBL" id="MU004230">
    <property type="protein sequence ID" value="KAF2674461.1"/>
    <property type="molecule type" value="Genomic_DNA"/>
</dbReference>
<dbReference type="AlphaFoldDB" id="A0A6A6USS6"/>
<organism evidence="1 2">
    <name type="scientific">Microthyrium microscopicum</name>
    <dbReference type="NCBI Taxonomy" id="703497"/>
    <lineage>
        <taxon>Eukaryota</taxon>
        <taxon>Fungi</taxon>
        <taxon>Dikarya</taxon>
        <taxon>Ascomycota</taxon>
        <taxon>Pezizomycotina</taxon>
        <taxon>Dothideomycetes</taxon>
        <taxon>Dothideomycetes incertae sedis</taxon>
        <taxon>Microthyriales</taxon>
        <taxon>Microthyriaceae</taxon>
        <taxon>Microthyrium</taxon>
    </lineage>
</organism>
<name>A0A6A6USS6_9PEZI</name>
<reference evidence="1" key="1">
    <citation type="journal article" date="2020" name="Stud. Mycol.">
        <title>101 Dothideomycetes genomes: a test case for predicting lifestyles and emergence of pathogens.</title>
        <authorList>
            <person name="Haridas S."/>
            <person name="Albert R."/>
            <person name="Binder M."/>
            <person name="Bloem J."/>
            <person name="Labutti K."/>
            <person name="Salamov A."/>
            <person name="Andreopoulos B."/>
            <person name="Baker S."/>
            <person name="Barry K."/>
            <person name="Bills G."/>
            <person name="Bluhm B."/>
            <person name="Cannon C."/>
            <person name="Castanera R."/>
            <person name="Culley D."/>
            <person name="Daum C."/>
            <person name="Ezra D."/>
            <person name="Gonzalez J."/>
            <person name="Henrissat B."/>
            <person name="Kuo A."/>
            <person name="Liang C."/>
            <person name="Lipzen A."/>
            <person name="Lutzoni F."/>
            <person name="Magnuson J."/>
            <person name="Mondo S."/>
            <person name="Nolan M."/>
            <person name="Ohm R."/>
            <person name="Pangilinan J."/>
            <person name="Park H.-J."/>
            <person name="Ramirez L."/>
            <person name="Alfaro M."/>
            <person name="Sun H."/>
            <person name="Tritt A."/>
            <person name="Yoshinaga Y."/>
            <person name="Zwiers L.-H."/>
            <person name="Turgeon B."/>
            <person name="Goodwin S."/>
            <person name="Spatafora J."/>
            <person name="Crous P."/>
            <person name="Grigoriev I."/>
        </authorList>
    </citation>
    <scope>NUCLEOTIDE SEQUENCE</scope>
    <source>
        <strain evidence="1">CBS 115976</strain>
    </source>
</reference>
<evidence type="ECO:0000313" key="1">
    <source>
        <dbReference type="EMBL" id="KAF2674461.1"/>
    </source>
</evidence>
<proteinExistence type="predicted"/>
<accession>A0A6A6USS6</accession>